<proteinExistence type="predicted"/>
<dbReference type="Proteomes" id="UP001318860">
    <property type="component" value="Unassembled WGS sequence"/>
</dbReference>
<dbReference type="EMBL" id="JABTTQ020000013">
    <property type="protein sequence ID" value="KAK6143034.1"/>
    <property type="molecule type" value="Genomic_DNA"/>
</dbReference>
<keyword evidence="2" id="KW-1185">Reference proteome</keyword>
<accession>A0ABR0W7N9</accession>
<sequence>MIKWAVDVGEFNEYRLRVAIKAQVFGTSYKRWRQPGLEGTDLDIMSRRISLNRRVPREENGKADHLSKVASSAKEGDSRKITILTDASPRIGVEVMEIEEGDD</sequence>
<evidence type="ECO:0000313" key="2">
    <source>
        <dbReference type="Proteomes" id="UP001318860"/>
    </source>
</evidence>
<gene>
    <name evidence="1" type="ORF">DH2020_023382</name>
</gene>
<organism evidence="1 2">
    <name type="scientific">Rehmannia glutinosa</name>
    <name type="common">Chinese foxglove</name>
    <dbReference type="NCBI Taxonomy" id="99300"/>
    <lineage>
        <taxon>Eukaryota</taxon>
        <taxon>Viridiplantae</taxon>
        <taxon>Streptophyta</taxon>
        <taxon>Embryophyta</taxon>
        <taxon>Tracheophyta</taxon>
        <taxon>Spermatophyta</taxon>
        <taxon>Magnoliopsida</taxon>
        <taxon>eudicotyledons</taxon>
        <taxon>Gunneridae</taxon>
        <taxon>Pentapetalae</taxon>
        <taxon>asterids</taxon>
        <taxon>lamiids</taxon>
        <taxon>Lamiales</taxon>
        <taxon>Orobanchaceae</taxon>
        <taxon>Rehmannieae</taxon>
        <taxon>Rehmannia</taxon>
    </lineage>
</organism>
<comment type="caution">
    <text evidence="1">The sequence shown here is derived from an EMBL/GenBank/DDBJ whole genome shotgun (WGS) entry which is preliminary data.</text>
</comment>
<reference evidence="1 2" key="1">
    <citation type="journal article" date="2021" name="Comput. Struct. Biotechnol. J.">
        <title>De novo genome assembly of the potent medicinal plant Rehmannia glutinosa using nanopore technology.</title>
        <authorList>
            <person name="Ma L."/>
            <person name="Dong C."/>
            <person name="Song C."/>
            <person name="Wang X."/>
            <person name="Zheng X."/>
            <person name="Niu Y."/>
            <person name="Chen S."/>
            <person name="Feng W."/>
        </authorList>
    </citation>
    <scope>NUCLEOTIDE SEQUENCE [LARGE SCALE GENOMIC DNA]</scope>
    <source>
        <strain evidence="1">DH-2019</strain>
    </source>
</reference>
<protein>
    <submittedName>
        <fullName evidence="1">Uncharacterized protein</fullName>
    </submittedName>
</protein>
<name>A0ABR0W7N9_REHGL</name>
<evidence type="ECO:0000313" key="1">
    <source>
        <dbReference type="EMBL" id="KAK6143034.1"/>
    </source>
</evidence>